<dbReference type="InterPro" id="IPR053064">
    <property type="entry name" value="Ankyrin-MYND_domain-protein"/>
</dbReference>
<dbReference type="SUPFAM" id="SSF82185">
    <property type="entry name" value="Histone H3 K4-specific methyltransferase SET7/9 N-terminal domain"/>
    <property type="match status" value="1"/>
</dbReference>
<dbReference type="Pfam" id="PF02493">
    <property type="entry name" value="MORN"/>
    <property type="match status" value="2"/>
</dbReference>
<protein>
    <recommendedName>
        <fullName evidence="6">Ankyrin repeat and MYND domain-containing protein 1</fullName>
    </recommendedName>
</protein>
<keyword evidence="5" id="KW-1185">Reference proteome</keyword>
<sequence length="1643" mass="187180">MSEEVLKQFMEKISNVQHKYCGVLDENGFRIGTSCQQWFGRSFTQEYSGQFLYNNMQNKGIYLIDKKGDQTYYDGLFFCNKLEGYGKVIYANSTVFEGLFKEHMRFGPGVLTYSNDTQDVGMWDGYTLRRIMVSVGGELFPRLGTTAFGKARLLKFRELVPVCVKVPDIAKDILSQLTNNEEIIAQSDQLYNLHIRNSESLFFNKNLYHANFAREDCTIDVVISQEEFEGFSLRSRGRLDDESVAGEWTENDSFVCSCFQPNLDRFGHLCMQLNEIEVKLQALLEKKDRMKQQLLTCKYCCEHLPWISLQDIDKVKIPRRRRYSDTPDPKKKKSNYEKVLSFASLLHSIHSLPSSQSSQSSDCENDTVVNEPVRNEIELSNILYTTLSLTYDNNACEESVLGALSSSTLPFVKTVMSAHDFPHRVHLSEIGYNLNDAQNLDEYEQMDSVPQYPACTCNEKLIENIHSLQKQLESLIQEEVFCNTIKNQLKNHLDIEFAKLNRTGRADTQFLKKIVITDLLAWNNEEIWTAMLKHCFRHRSSEENVSFTVHDLLVGQRHLFKNPGVYETSCTKFLEGCSEDSETKILSFIRTENVNPDICDVRGNTGVMLAAVQDKTNIIAALVNYGAKLDIMNDEGLTPLTISFLKYITFKFKVSDWEKAFLPETKPVSQDFQQWCPADSLISMYGNLLMNAKKDLTPEQIQSELGNDSFGETLTNGADSEVKESTVSQIDFKTIMMMMTSKSKQQYIFKVDYVYVPHVKPEKEVKQKSASNVKIKTAKTKNDKKKKKNLQKKPEKPSHQKKDNKQSKIDEQIAIKMVAVKNTILTLLNYGSDPNIGEVPLKSIFLAVFADDSELMYGLLKNNADPNAIMPDEDLTALHIVVSLNPTHERLRMCEILINFNADPNIKTSANHWPDVGQQILGKVVNGVPSEGKNALHILCIREDFVNDPENLLALMASFLAFKGCKTNDLYLGHTPLSLAVLRANVNLIEFLLDTRLVDPHHVLGNDMGNALTVLILNRYVSWLPIEVKNVVATALVDNGLNPLNRVGTFENSIAFIEHEQHLAKLEQSLSKVAAKPKKKGQKKEKKKKSKEKSKPLKNVSTPSNIPSTASLKKIYKKSSSGTSQKGKRSASQLKSTEDHIIEMSRKILFQHLQAKAVENLYILVLERLIADPMIVVLTNFFTPQEALNIIPLLFKYGRLSLDKLMFSAIYNFLTFIKIQHNMDPELQEHEIEEIDKILKLKSMKTIKEVPRNANFILPEVDTDVKKYTICYRCLQSEGKILVKCPSCELVYFCSEECNSLSDKFDKYHYCKIPFYQAVSEIIIGLERQPSRLSAMVDMATRMREERLSILKLISLEERKKKLKLKSVRDSIETAQIVKELEELEKERELLNYSGNLWDYGIMPPIGTQSFDHKVAKSASKLSSTRNQKSSQSLHRLSVLSERRFEKEVARKLASADAVRLSVLYSSNLLPQQDPSSKKVAAQRYVDDNKRPKGAVDDSRSSGPSAKPFVNTHQRRRSSSPRGSRTASTNILLPTKSNTLANKPASVSKLLAKTFDVNYPINYIFNETNLGLTPSMIVKREFENIEKKFPDKNYYMELLSKIFADFNLPLLLLPYACYKDGQVYYKMTADNSYFGFHKLKIPD</sequence>
<evidence type="ECO:0000256" key="1">
    <source>
        <dbReference type="ARBA" id="ARBA00022737"/>
    </source>
</evidence>
<comment type="caution">
    <text evidence="4">The sequence shown here is derived from an EMBL/GenBank/DDBJ whole genome shotgun (WGS) entry which is preliminary data.</text>
</comment>
<feature type="region of interest" description="Disordered" evidence="3">
    <location>
        <begin position="766"/>
        <end position="808"/>
    </location>
</feature>
<feature type="compositionally biased region" description="Basic and acidic residues" evidence="3">
    <location>
        <begin position="792"/>
        <end position="808"/>
    </location>
</feature>
<dbReference type="SMART" id="SM00248">
    <property type="entry name" value="ANK"/>
    <property type="match status" value="4"/>
</dbReference>
<dbReference type="Gene3D" id="1.25.40.20">
    <property type="entry name" value="Ankyrin repeat-containing domain"/>
    <property type="match status" value="3"/>
</dbReference>
<dbReference type="PANTHER" id="PTHR15897:SF2">
    <property type="entry name" value="ANKYRIN REPEAT AND MYND DOMAIN-CONTAINING PROTEIN 1"/>
    <property type="match status" value="1"/>
</dbReference>
<evidence type="ECO:0000313" key="5">
    <source>
        <dbReference type="Proteomes" id="UP001168821"/>
    </source>
</evidence>
<dbReference type="EMBL" id="JALNTZ010000005">
    <property type="protein sequence ID" value="KAJ3652345.1"/>
    <property type="molecule type" value="Genomic_DNA"/>
</dbReference>
<dbReference type="InterPro" id="IPR036770">
    <property type="entry name" value="Ankyrin_rpt-contain_sf"/>
</dbReference>
<dbReference type="SUPFAM" id="SSF48403">
    <property type="entry name" value="Ankyrin repeat"/>
    <property type="match status" value="2"/>
</dbReference>
<reference evidence="4" key="1">
    <citation type="journal article" date="2023" name="G3 (Bethesda)">
        <title>Whole genome assemblies of Zophobas morio and Tenebrio molitor.</title>
        <authorList>
            <person name="Kaur S."/>
            <person name="Stinson S.A."/>
            <person name="diCenzo G.C."/>
        </authorList>
    </citation>
    <scope>NUCLEOTIDE SEQUENCE</scope>
    <source>
        <strain evidence="4">QUZm001</strain>
    </source>
</reference>
<feature type="compositionally biased region" description="Basic and acidic residues" evidence="3">
    <location>
        <begin position="1485"/>
        <end position="1500"/>
    </location>
</feature>
<evidence type="ECO:0000256" key="3">
    <source>
        <dbReference type="SAM" id="MobiDB-lite"/>
    </source>
</evidence>
<feature type="region of interest" description="Disordered" evidence="3">
    <location>
        <begin position="1071"/>
        <end position="1136"/>
    </location>
</feature>
<feature type="compositionally biased region" description="Basic residues" evidence="3">
    <location>
        <begin position="776"/>
        <end position="791"/>
    </location>
</feature>
<evidence type="ECO:0000313" key="4">
    <source>
        <dbReference type="EMBL" id="KAJ3652345.1"/>
    </source>
</evidence>
<keyword evidence="2" id="KW-0040">ANK repeat</keyword>
<proteinExistence type="predicted"/>
<dbReference type="Proteomes" id="UP001168821">
    <property type="component" value="Unassembled WGS sequence"/>
</dbReference>
<feature type="compositionally biased region" description="Polar residues" evidence="3">
    <location>
        <begin position="1099"/>
        <end position="1111"/>
    </location>
</feature>
<evidence type="ECO:0008006" key="6">
    <source>
        <dbReference type="Google" id="ProtNLM"/>
    </source>
</evidence>
<feature type="repeat" description="ANK" evidence="2">
    <location>
        <begin position="602"/>
        <end position="634"/>
    </location>
</feature>
<dbReference type="PANTHER" id="PTHR15897">
    <property type="entry name" value="ANKYRIN REPEAT AND MYND DOMAIN PROTEIN 1"/>
    <property type="match status" value="1"/>
</dbReference>
<dbReference type="InterPro" id="IPR002110">
    <property type="entry name" value="Ankyrin_rpt"/>
</dbReference>
<dbReference type="InterPro" id="IPR003409">
    <property type="entry name" value="MORN"/>
</dbReference>
<gene>
    <name evidence="4" type="ORF">Zmor_018320</name>
</gene>
<feature type="compositionally biased region" description="Basic residues" evidence="3">
    <location>
        <begin position="1075"/>
        <end position="1092"/>
    </location>
</feature>
<evidence type="ECO:0000256" key="2">
    <source>
        <dbReference type="PROSITE-ProRule" id="PRU00023"/>
    </source>
</evidence>
<keyword evidence="1" id="KW-0677">Repeat</keyword>
<dbReference type="Gene3D" id="1.10.220.160">
    <property type="match status" value="1"/>
</dbReference>
<organism evidence="4 5">
    <name type="scientific">Zophobas morio</name>
    <dbReference type="NCBI Taxonomy" id="2755281"/>
    <lineage>
        <taxon>Eukaryota</taxon>
        <taxon>Metazoa</taxon>
        <taxon>Ecdysozoa</taxon>
        <taxon>Arthropoda</taxon>
        <taxon>Hexapoda</taxon>
        <taxon>Insecta</taxon>
        <taxon>Pterygota</taxon>
        <taxon>Neoptera</taxon>
        <taxon>Endopterygota</taxon>
        <taxon>Coleoptera</taxon>
        <taxon>Polyphaga</taxon>
        <taxon>Cucujiformia</taxon>
        <taxon>Tenebrionidae</taxon>
        <taxon>Zophobas</taxon>
    </lineage>
</organism>
<feature type="region of interest" description="Disordered" evidence="3">
    <location>
        <begin position="1472"/>
        <end position="1532"/>
    </location>
</feature>
<name>A0AA38IAX5_9CUCU</name>
<dbReference type="Gene3D" id="6.10.140.2220">
    <property type="match status" value="1"/>
</dbReference>
<accession>A0AA38IAX5</accession>
<dbReference type="PROSITE" id="PS50088">
    <property type="entry name" value="ANK_REPEAT"/>
    <property type="match status" value="1"/>
</dbReference>